<dbReference type="Proteomes" id="UP000755667">
    <property type="component" value="Unassembled WGS sequence"/>
</dbReference>
<feature type="region of interest" description="Disordered" evidence="1">
    <location>
        <begin position="56"/>
        <end position="77"/>
    </location>
</feature>
<dbReference type="RefSeq" id="WP_138487951.1">
    <property type="nucleotide sequence ID" value="NZ_JAFBWU010000010.1"/>
</dbReference>
<evidence type="ECO:0000256" key="1">
    <source>
        <dbReference type="SAM" id="MobiDB-lite"/>
    </source>
</evidence>
<reference evidence="2 5" key="1">
    <citation type="submission" date="2021-01" db="EMBL/GenBank/DDBJ databases">
        <title>Diatom-associated Roseobacters Show Island Model of Population Structure.</title>
        <authorList>
            <person name="Qu L."/>
            <person name="Feng X."/>
            <person name="Chen Y."/>
            <person name="Li L."/>
            <person name="Wang X."/>
            <person name="Hu Z."/>
            <person name="Wang H."/>
            <person name="Luo H."/>
        </authorList>
    </citation>
    <scope>NUCLEOTIDE SEQUENCE</scope>
    <source>
        <strain evidence="3 5">CC28-63</strain>
        <strain evidence="2">CC28-69</strain>
    </source>
</reference>
<dbReference type="EMBL" id="JAFBXE010000010">
    <property type="protein sequence ID" value="MBM2413615.1"/>
    <property type="molecule type" value="Genomic_DNA"/>
</dbReference>
<proteinExistence type="predicted"/>
<keyword evidence="5" id="KW-1185">Reference proteome</keyword>
<protein>
    <submittedName>
        <fullName evidence="2">Uncharacterized protein</fullName>
    </submittedName>
</protein>
<name>A0A9Q2NZJ1_9RHOB</name>
<feature type="compositionally biased region" description="Low complexity" evidence="1">
    <location>
        <begin position="92"/>
        <end position="105"/>
    </location>
</feature>
<evidence type="ECO:0000313" key="2">
    <source>
        <dbReference type="EMBL" id="MBM2413615.1"/>
    </source>
</evidence>
<evidence type="ECO:0000313" key="5">
    <source>
        <dbReference type="Proteomes" id="UP000809440"/>
    </source>
</evidence>
<sequence length="190" mass="20397">MQIHCTIATKDREVDIDGTKYLFTANAQGDYVAEVKKAHAAKMLAVPEAFTLYGFDDEDEEPAKTQEPVKTTATDPDAASLEAIERANEAAAAQAIADAKANATDTADDFEDDGAGKAEDEDEDEADATPTLEEMLGDPSLITVAIVEAAEDAELEFLFQAAMDRAPHPKAKAPKIRETLIEELKKRAAA</sequence>
<comment type="caution">
    <text evidence="2">The sequence shown here is derived from an EMBL/GenBank/DDBJ whole genome shotgun (WGS) entry which is preliminary data.</text>
</comment>
<evidence type="ECO:0000313" key="3">
    <source>
        <dbReference type="EMBL" id="MBM2418284.1"/>
    </source>
</evidence>
<accession>A0A9Q2NZJ1</accession>
<feature type="region of interest" description="Disordered" evidence="1">
    <location>
        <begin position="92"/>
        <end position="135"/>
    </location>
</feature>
<dbReference type="Proteomes" id="UP000809440">
    <property type="component" value="Unassembled WGS sequence"/>
</dbReference>
<feature type="compositionally biased region" description="Acidic residues" evidence="1">
    <location>
        <begin position="106"/>
        <end position="127"/>
    </location>
</feature>
<organism evidence="2 4">
    <name type="scientific">Marivita cryptomonadis</name>
    <dbReference type="NCBI Taxonomy" id="505252"/>
    <lineage>
        <taxon>Bacteria</taxon>
        <taxon>Pseudomonadati</taxon>
        <taxon>Pseudomonadota</taxon>
        <taxon>Alphaproteobacteria</taxon>
        <taxon>Rhodobacterales</taxon>
        <taxon>Roseobacteraceae</taxon>
        <taxon>Marivita</taxon>
    </lineage>
</organism>
<dbReference type="EMBL" id="JAFBXF010000010">
    <property type="protein sequence ID" value="MBM2418284.1"/>
    <property type="molecule type" value="Genomic_DNA"/>
</dbReference>
<gene>
    <name evidence="2" type="ORF">JQX41_14965</name>
    <name evidence="3" type="ORF">JQX48_14975</name>
</gene>
<evidence type="ECO:0000313" key="4">
    <source>
        <dbReference type="Proteomes" id="UP000755667"/>
    </source>
</evidence>
<dbReference type="AlphaFoldDB" id="A0A9Q2NZJ1"/>